<evidence type="ECO:0008006" key="4">
    <source>
        <dbReference type="Google" id="ProtNLM"/>
    </source>
</evidence>
<sequence length="169" mass="19343">MAKRIETFVNFIVSQLDCSESEKAELADEIHTHLFLLKDEFRKKGFSEEQAVSAALFAFKEGQKRSNGIKHSTLPYVKFTKWGGFLFCWLLAFLFMKEGFSLLERMNHPDGEGVGVYFFLFEINDQVPLENVPLYITGFLAASVVAVIFPFVVFHRKVSRYIAIVWASA</sequence>
<dbReference type="RefSeq" id="WP_301722466.1">
    <property type="nucleotide sequence ID" value="NZ_JAUJWV010000001.1"/>
</dbReference>
<evidence type="ECO:0000313" key="3">
    <source>
        <dbReference type="Proteomes" id="UP001172055"/>
    </source>
</evidence>
<gene>
    <name evidence="2" type="ORF">QWY14_02130</name>
</gene>
<keyword evidence="1" id="KW-1133">Transmembrane helix</keyword>
<keyword evidence="3" id="KW-1185">Reference proteome</keyword>
<organism evidence="2 3">
    <name type="scientific">Planococcus shixiaomingii</name>
    <dbReference type="NCBI Taxonomy" id="3058393"/>
    <lineage>
        <taxon>Bacteria</taxon>
        <taxon>Bacillati</taxon>
        <taxon>Bacillota</taxon>
        <taxon>Bacilli</taxon>
        <taxon>Bacillales</taxon>
        <taxon>Caryophanaceae</taxon>
        <taxon>Planococcus</taxon>
    </lineage>
</organism>
<accession>A0ABT8MYA4</accession>
<keyword evidence="1" id="KW-0812">Transmembrane</keyword>
<feature type="transmembrane region" description="Helical" evidence="1">
    <location>
        <begin position="79"/>
        <end position="96"/>
    </location>
</feature>
<dbReference type="EMBL" id="JAUJWV010000001">
    <property type="protein sequence ID" value="MDN7240565.1"/>
    <property type="molecule type" value="Genomic_DNA"/>
</dbReference>
<name>A0ABT8MYA4_9BACL</name>
<protein>
    <recommendedName>
        <fullName evidence="4">TPM domain-containing protein</fullName>
    </recommendedName>
</protein>
<comment type="caution">
    <text evidence="2">The sequence shown here is derived from an EMBL/GenBank/DDBJ whole genome shotgun (WGS) entry which is preliminary data.</text>
</comment>
<reference evidence="2 3" key="1">
    <citation type="submission" date="2023-06" db="EMBL/GenBank/DDBJ databases">
        <title>Novel species in genus Planococcus.</title>
        <authorList>
            <person name="Ning S."/>
        </authorList>
    </citation>
    <scope>NUCLEOTIDE SEQUENCE [LARGE SCALE GENOMIC DNA]</scope>
    <source>
        <strain evidence="2 3">N028</strain>
    </source>
</reference>
<dbReference type="Proteomes" id="UP001172055">
    <property type="component" value="Unassembled WGS sequence"/>
</dbReference>
<feature type="transmembrane region" description="Helical" evidence="1">
    <location>
        <begin position="134"/>
        <end position="154"/>
    </location>
</feature>
<keyword evidence="1" id="KW-0472">Membrane</keyword>
<evidence type="ECO:0000256" key="1">
    <source>
        <dbReference type="SAM" id="Phobius"/>
    </source>
</evidence>
<proteinExistence type="predicted"/>
<evidence type="ECO:0000313" key="2">
    <source>
        <dbReference type="EMBL" id="MDN7240565.1"/>
    </source>
</evidence>